<dbReference type="Pfam" id="PF20199">
    <property type="entry name" value="RepSA"/>
    <property type="match status" value="1"/>
</dbReference>
<feature type="compositionally biased region" description="Low complexity" evidence="1">
    <location>
        <begin position="14"/>
        <end position="23"/>
    </location>
</feature>
<gene>
    <name evidence="2" type="ORF">GCM10017579_23090</name>
</gene>
<dbReference type="Proteomes" id="UP001142292">
    <property type="component" value="Unassembled WGS sequence"/>
</dbReference>
<evidence type="ECO:0000313" key="3">
    <source>
        <dbReference type="Proteomes" id="UP001142292"/>
    </source>
</evidence>
<reference evidence="2" key="2">
    <citation type="submission" date="2023-01" db="EMBL/GenBank/DDBJ databases">
        <authorList>
            <person name="Sun Q."/>
            <person name="Evtushenko L."/>
        </authorList>
    </citation>
    <scope>NUCLEOTIDE SEQUENCE</scope>
    <source>
        <strain evidence="2">VKM Ac-1246</strain>
    </source>
</reference>
<reference evidence="2" key="1">
    <citation type="journal article" date="2014" name="Int. J. Syst. Evol. Microbiol.">
        <title>Complete genome of a new Firmicutes species belonging to the dominant human colonic microbiota ('Ruminococcus bicirculans') reveals two chromosomes and a selective capacity to utilize plant glucans.</title>
        <authorList>
            <consortium name="NISC Comparative Sequencing Program"/>
            <person name="Wegmann U."/>
            <person name="Louis P."/>
            <person name="Goesmann A."/>
            <person name="Henrissat B."/>
            <person name="Duncan S.H."/>
            <person name="Flint H.J."/>
        </authorList>
    </citation>
    <scope>NUCLEOTIDE SEQUENCE</scope>
    <source>
        <strain evidence="2">VKM Ac-1246</strain>
    </source>
</reference>
<feature type="region of interest" description="Disordered" evidence="1">
    <location>
        <begin position="1"/>
        <end position="23"/>
    </location>
</feature>
<organism evidence="2 3">
    <name type="scientific">Nocardioides luteus</name>
    <dbReference type="NCBI Taxonomy" id="1844"/>
    <lineage>
        <taxon>Bacteria</taxon>
        <taxon>Bacillati</taxon>
        <taxon>Actinomycetota</taxon>
        <taxon>Actinomycetes</taxon>
        <taxon>Propionibacteriales</taxon>
        <taxon>Nocardioidaceae</taxon>
        <taxon>Nocardioides</taxon>
    </lineage>
</organism>
<keyword evidence="3" id="KW-1185">Reference proteome</keyword>
<protein>
    <submittedName>
        <fullName evidence="2">Replication initiation protein</fullName>
    </submittedName>
</protein>
<dbReference type="EMBL" id="BSEL01000005">
    <property type="protein sequence ID" value="GLJ68273.1"/>
    <property type="molecule type" value="Genomic_DNA"/>
</dbReference>
<evidence type="ECO:0000313" key="2">
    <source>
        <dbReference type="EMBL" id="GLJ68273.1"/>
    </source>
</evidence>
<comment type="caution">
    <text evidence="2">The sequence shown here is derived from an EMBL/GenBank/DDBJ whole genome shotgun (WGS) entry which is preliminary data.</text>
</comment>
<dbReference type="InterPro" id="IPR046828">
    <property type="entry name" value="RepSA"/>
</dbReference>
<evidence type="ECO:0000256" key="1">
    <source>
        <dbReference type="SAM" id="MobiDB-lite"/>
    </source>
</evidence>
<accession>A0ABQ5SXF6</accession>
<name>A0ABQ5SXF6_9ACTN</name>
<sequence length="529" mass="57399">MVTISTLDAPGIHSDASSSTSGSFPGFGEDAPLDLSGLTDAGLQAVTARLIDKTFDAFAETAAAVKNCAHPVRLVGRSETYELDPATGEVGGLLSSFDSADAPLGLLYRACGNRRADVCPSCSRTYARDTFAMINAGLVGGKTVPDTVAENPLLFATFTAPSFGHVHGYRGGKPCRPRSRDIGERCPHGRPTACHQRHDEDDALNGAPLCFECYDWQSAVIWQYCLPQLWRYTTQALRRALARCLGVPDSRLGKVASLQFVKVAEYQVRGLVHFHALLRLDGPDGPGSAAPLDGLDLAQILQAAAAEIFVDAAPAYAGDPSRRLRWGKQLDIRVVRDGDRIEDPDSDLTPGQVAGYLAKYATKDANSVRADEPRPHLARLVEECRDLAESAAGHYGYGTDEKGKPLNPYHYLGKWAHMLGFRGHFSTKSRRYSITLGRLRRARARYQALVAASHTDEEARTQLLDLGQLESLLLADDEETTLVIGEWAYQGSGWTNPGDEALALAAAARAREYDQWKAQTKNTTNGKGK</sequence>
<proteinExistence type="predicted"/>